<gene>
    <name evidence="6" type="ORF">BN10_1680003</name>
</gene>
<dbReference type="Pfam" id="PF12802">
    <property type="entry name" value="MarR_2"/>
    <property type="match status" value="1"/>
</dbReference>
<keyword evidence="1" id="KW-0805">Transcription regulation</keyword>
<reference evidence="6 7" key="1">
    <citation type="journal article" date="2013" name="ISME J.">
        <title>A metabolic model for members of the genus Tetrasphaera involved in enhanced biological phosphorus removal.</title>
        <authorList>
            <person name="Kristiansen R."/>
            <person name="Nguyen H.T.T."/>
            <person name="Saunders A.M."/>
            <person name="Nielsen J.L."/>
            <person name="Wimmer R."/>
            <person name="Le V.Q."/>
            <person name="McIlroy S.J."/>
            <person name="Petrovski S."/>
            <person name="Seviour R.J."/>
            <person name="Calteau A."/>
            <person name="Nielsen K.L."/>
            <person name="Nielsen P.H."/>
        </authorList>
    </citation>
    <scope>NUCLEOTIDE SEQUENCE [LARGE SCALE GENOMIC DNA]</scope>
    <source>
        <strain evidence="6 7">Lp2</strain>
    </source>
</reference>
<dbReference type="InterPro" id="IPR036388">
    <property type="entry name" value="WH-like_DNA-bd_sf"/>
</dbReference>
<dbReference type="HOGENOM" id="CLU_120349_0_0_11"/>
<name>N0DYJ3_9MICO</name>
<keyword evidence="7" id="KW-1185">Reference proteome</keyword>
<dbReference type="eggNOG" id="COG1510">
    <property type="taxonomic scope" value="Bacteria"/>
</dbReference>
<sequence length="177" mass="19417">MPSAPRPQPPRATAGREAGREAVEHLASALSEAGLPPLPARVWAALLSDSDGRMTAVELTEALQVSAAGVSGAVKYLVQVGWVRREREPGGRKDVYVAMDDVWHSLLLRSDQVYGPIIRALDEGVTAAPDAQARERLAESREFLVFVGEEMAGMARRWEARKRERAPRHTEGGRRSR</sequence>
<dbReference type="AlphaFoldDB" id="N0DYJ3"/>
<evidence type="ECO:0000313" key="7">
    <source>
        <dbReference type="Proteomes" id="UP000013167"/>
    </source>
</evidence>
<dbReference type="InterPro" id="IPR000835">
    <property type="entry name" value="HTH_MarR-typ"/>
</dbReference>
<dbReference type="EMBL" id="CAIZ01000077">
    <property type="protein sequence ID" value="CCH69442.1"/>
    <property type="molecule type" value="Genomic_DNA"/>
</dbReference>
<evidence type="ECO:0000256" key="1">
    <source>
        <dbReference type="ARBA" id="ARBA00023015"/>
    </source>
</evidence>
<feature type="domain" description="HTH marR-type" evidence="5">
    <location>
        <begin position="46"/>
        <end position="93"/>
    </location>
</feature>
<comment type="caution">
    <text evidence="6">The sequence shown here is derived from an EMBL/GenBank/DDBJ whole genome shotgun (WGS) entry which is preliminary data.</text>
</comment>
<dbReference type="SUPFAM" id="SSF46785">
    <property type="entry name" value="Winged helix' DNA-binding domain"/>
    <property type="match status" value="1"/>
</dbReference>
<dbReference type="PANTHER" id="PTHR38465">
    <property type="entry name" value="HTH-TYPE TRANSCRIPTIONAL REGULATOR MJ1563-RELATED"/>
    <property type="match status" value="1"/>
</dbReference>
<dbReference type="Proteomes" id="UP000013167">
    <property type="component" value="Unassembled WGS sequence"/>
</dbReference>
<accession>N0DYJ3</accession>
<dbReference type="InterPro" id="IPR036390">
    <property type="entry name" value="WH_DNA-bd_sf"/>
</dbReference>
<dbReference type="Gene3D" id="1.10.10.10">
    <property type="entry name" value="Winged helix-like DNA-binding domain superfamily/Winged helix DNA-binding domain"/>
    <property type="match status" value="1"/>
</dbReference>
<evidence type="ECO:0000259" key="5">
    <source>
        <dbReference type="Pfam" id="PF12802"/>
    </source>
</evidence>
<dbReference type="Gene3D" id="1.10.287.160">
    <property type="entry name" value="HR1 repeat"/>
    <property type="match status" value="1"/>
</dbReference>
<evidence type="ECO:0000313" key="6">
    <source>
        <dbReference type="EMBL" id="CCH69442.1"/>
    </source>
</evidence>
<evidence type="ECO:0000256" key="4">
    <source>
        <dbReference type="SAM" id="MobiDB-lite"/>
    </source>
</evidence>
<keyword evidence="2" id="KW-0238">DNA-binding</keyword>
<evidence type="ECO:0000256" key="3">
    <source>
        <dbReference type="ARBA" id="ARBA00023163"/>
    </source>
</evidence>
<dbReference type="PANTHER" id="PTHR38465:SF2">
    <property type="entry name" value="HTH-TYPE TRANSCRIPTIONAL REGULATOR MMPR5"/>
    <property type="match status" value="1"/>
</dbReference>
<dbReference type="InterPro" id="IPR052362">
    <property type="entry name" value="HTH-GbsR_regulator"/>
</dbReference>
<protein>
    <recommendedName>
        <fullName evidence="5">HTH marR-type domain-containing protein</fullName>
    </recommendedName>
</protein>
<dbReference type="STRING" id="1193181.BN10_1680003"/>
<dbReference type="RefSeq" id="WP_010852091.1">
    <property type="nucleotide sequence ID" value="NZ_HF570956.1"/>
</dbReference>
<keyword evidence="3" id="KW-0804">Transcription</keyword>
<dbReference type="GO" id="GO:0003700">
    <property type="term" value="F:DNA-binding transcription factor activity"/>
    <property type="evidence" value="ECO:0007669"/>
    <property type="project" value="InterPro"/>
</dbReference>
<evidence type="ECO:0000256" key="2">
    <source>
        <dbReference type="ARBA" id="ARBA00023125"/>
    </source>
</evidence>
<dbReference type="GO" id="GO:0003677">
    <property type="term" value="F:DNA binding"/>
    <property type="evidence" value="ECO:0007669"/>
    <property type="project" value="UniProtKB-KW"/>
</dbReference>
<organism evidence="6 7">
    <name type="scientific">Phycicoccus elongatus Lp2</name>
    <dbReference type="NCBI Taxonomy" id="1193181"/>
    <lineage>
        <taxon>Bacteria</taxon>
        <taxon>Bacillati</taxon>
        <taxon>Actinomycetota</taxon>
        <taxon>Actinomycetes</taxon>
        <taxon>Micrococcales</taxon>
        <taxon>Intrasporangiaceae</taxon>
        <taxon>Phycicoccus</taxon>
    </lineage>
</organism>
<feature type="region of interest" description="Disordered" evidence="4">
    <location>
        <begin position="158"/>
        <end position="177"/>
    </location>
</feature>
<proteinExistence type="predicted"/>